<name>A0AAE0BB65_9CHLO</name>
<feature type="domain" description="25S rRNA (uridine-N(3))-methyltransferase BMT5-like" evidence="2">
    <location>
        <begin position="72"/>
        <end position="250"/>
    </location>
</feature>
<evidence type="ECO:0000256" key="1">
    <source>
        <dbReference type="SAM" id="MobiDB-lite"/>
    </source>
</evidence>
<evidence type="ECO:0000313" key="3">
    <source>
        <dbReference type="EMBL" id="KAK3233381.1"/>
    </source>
</evidence>
<comment type="caution">
    <text evidence="3">The sequence shown here is derived from an EMBL/GenBank/DDBJ whole genome shotgun (WGS) entry which is preliminary data.</text>
</comment>
<reference evidence="3 4" key="1">
    <citation type="journal article" date="2015" name="Genome Biol. Evol.">
        <title>Comparative Genomics of a Bacterivorous Green Alga Reveals Evolutionary Causalities and Consequences of Phago-Mixotrophic Mode of Nutrition.</title>
        <authorList>
            <person name="Burns J.A."/>
            <person name="Paasch A."/>
            <person name="Narechania A."/>
            <person name="Kim E."/>
        </authorList>
    </citation>
    <scope>NUCLEOTIDE SEQUENCE [LARGE SCALE GENOMIC DNA]</scope>
    <source>
        <strain evidence="3 4">PLY_AMNH</strain>
    </source>
</reference>
<proteinExistence type="predicted"/>
<accession>A0AAE0BB65</accession>
<feature type="compositionally biased region" description="Basic residues" evidence="1">
    <location>
        <begin position="1"/>
        <end position="10"/>
    </location>
</feature>
<dbReference type="PANTHER" id="PTHR11538">
    <property type="entry name" value="PHENYLALANYL-TRNA SYNTHETASE"/>
    <property type="match status" value="1"/>
</dbReference>
<dbReference type="AlphaFoldDB" id="A0AAE0BB65"/>
<keyword evidence="4" id="KW-1185">Reference proteome</keyword>
<dbReference type="PANTHER" id="PTHR11538:SF26">
    <property type="entry name" value="FERREDOXIN-FOLD ANTICODON-BINDING DOMAIN-CONTAINING PROTEIN 1"/>
    <property type="match status" value="1"/>
</dbReference>
<feature type="region of interest" description="Disordered" evidence="1">
    <location>
        <begin position="1"/>
        <end position="56"/>
    </location>
</feature>
<dbReference type="GO" id="GO:0070042">
    <property type="term" value="F:rRNA (uridine-N3-)-methyltransferase activity"/>
    <property type="evidence" value="ECO:0007669"/>
    <property type="project" value="InterPro"/>
</dbReference>
<dbReference type="InterPro" id="IPR019446">
    <property type="entry name" value="BMT5-like"/>
</dbReference>
<evidence type="ECO:0000259" key="2">
    <source>
        <dbReference type="Pfam" id="PF10354"/>
    </source>
</evidence>
<organism evidence="3 4">
    <name type="scientific">Cymbomonas tetramitiformis</name>
    <dbReference type="NCBI Taxonomy" id="36881"/>
    <lineage>
        <taxon>Eukaryota</taxon>
        <taxon>Viridiplantae</taxon>
        <taxon>Chlorophyta</taxon>
        <taxon>Pyramimonadophyceae</taxon>
        <taxon>Pyramimonadales</taxon>
        <taxon>Pyramimonadaceae</taxon>
        <taxon>Cymbomonas</taxon>
    </lineage>
</organism>
<sequence length="279" mass="31298">MAKKGRRRDCPRKGGLQQAQHNAKKGGRPSNKSNGINKKKKNNFGSGKKKYTDDKETGSMLPLGYDPLQRILMVGEGNFSFSRALVRLFEGNGFSLLASCFDSEEILHKKYQDAKMIVDEIRSAGAFVKFGVDAKDLMGGTGLAKKKRKEGLSYEDLFDRIVFNFPHCGLGIKDQDKNVLANQQLLEGFFRSAVELLRPEGEIHVTLKSGKPYDMWNIVGSAHRASAKKLVHSTIVSFKPESFPGYSHRRTIGFKEGLDKAENEEIESRSRTYIFVLDK</sequence>
<evidence type="ECO:0000313" key="4">
    <source>
        <dbReference type="Proteomes" id="UP001190700"/>
    </source>
</evidence>
<dbReference type="Pfam" id="PF10354">
    <property type="entry name" value="BMT5-like"/>
    <property type="match status" value="1"/>
</dbReference>
<dbReference type="Proteomes" id="UP001190700">
    <property type="component" value="Unassembled WGS sequence"/>
</dbReference>
<protein>
    <recommendedName>
        <fullName evidence="2">25S rRNA (uridine-N(3))-methyltransferase BMT5-like domain-containing protein</fullName>
    </recommendedName>
</protein>
<dbReference type="EMBL" id="LGRX02035732">
    <property type="protein sequence ID" value="KAK3233381.1"/>
    <property type="molecule type" value="Genomic_DNA"/>
</dbReference>
<gene>
    <name evidence="3" type="ORF">CYMTET_56318</name>
</gene>
<dbReference type="GO" id="GO:0005737">
    <property type="term" value="C:cytoplasm"/>
    <property type="evidence" value="ECO:0007669"/>
    <property type="project" value="TreeGrafter"/>
</dbReference>
<dbReference type="GO" id="GO:0070475">
    <property type="term" value="P:rRNA base methylation"/>
    <property type="evidence" value="ECO:0007669"/>
    <property type="project" value="InterPro"/>
</dbReference>